<sequence>MKKIKQLIIKNWSVIAIVIIWFGIVLTNFSPNTFLSGWDNLHSEFNFSINLKRALFASWQEYQGLGLLGGMGHGADLFRQILLWISSLVLPVNFIRYFFHFSMLLSGSLGIYFLLKDFVLEKYSEFGKKWGALAGAIFYLFNLGTLQSFYLAWEAFSVHFGFLPWLFWGVFKYLREPSKKNLLIFVLINILAVSQGYVATVFLVYVMALGLVLAGYVALGHSGEERSDDSRIRFWMRPVTAGLTRMTRKVLIIFLIIFCVNAFWLVPNLYFVFNDVGTNTGAKMNLMATEDNLLRNKEYGDFKNSALLKGFWFENVELQNNGSTDYIMGDWVNHFQNPYFSGIGYMLFGLSVLGIIFSLTTKNKKALVFLPVLLLAFTFLANDTIGFFSLNKILYKLPLFSQIFRFPFTKFSILTAFCLAVFYGVFISVILSCFRHSGEERSDDSRIRFWMRSSPVGGSLTRMTIILFFILLPIIFLYPIFQGKLFYVKEKAKIPAEYFLVFDFFKNQDKNTRIANFPQPTFWGWTNYNWGNQLYSGSGFLWYGIKQPILDRAFDVWSKQNENYYWEISYALYSKNRELFENILEKYQVNWLLVDGNVINPGAEKALFLEELEKLLMADSSQLTANSNKQSAISYKQKLELVQTFGKIKIYKINLETGVNDFVWLGENLPVINSYEWGNYDRAYGEIGNYISIDRHSGEDPPFGGDDSRIDVGQASMTEEVYYPFRSVFTGRKTDELDIEIEDLGDRIVFKAPLPDGFENYLIELPKDYDGKELVEVDPGSFETKYFLPTIDSDGQTLSVVFPKIKGLLSAEINPSKQNLQAINCNQFSQGQVGLENMQGLVRLQAQDATNCGASFYLPDLSHKYAYLISAEAKNISGKPLLFWLENLTNRKADLEAYLSKELDAERYTLNADYFVQPPMADDGLGYTLHFDNISIGRQESINELGKISVLPIPYNFLTSLKLTQISNLKSQNQNAKLKANSLLISHPNPSLYKVQINGEIRSNEILILSQSYHSGWLAFNLDTKRIIKDHFVVNNWSNGWILLANTQPLLPNTYILFFWPQYLQYLGFGFYLIILLFWLRAKSRK</sequence>
<proteinExistence type="predicted"/>
<evidence type="ECO:0000313" key="2">
    <source>
        <dbReference type="EMBL" id="PIV01633.1"/>
    </source>
</evidence>
<protein>
    <recommendedName>
        <fullName evidence="4">Membrane protein 6-pyruvoyl-tetrahydropterin synthase-related domain-containing protein</fullName>
    </recommendedName>
</protein>
<feature type="transmembrane region" description="Helical" evidence="1">
    <location>
        <begin position="1063"/>
        <end position="1080"/>
    </location>
</feature>
<feature type="transmembrane region" description="Helical" evidence="1">
    <location>
        <begin position="250"/>
        <end position="273"/>
    </location>
</feature>
<evidence type="ECO:0008006" key="4">
    <source>
        <dbReference type="Google" id="ProtNLM"/>
    </source>
</evidence>
<feature type="transmembrane region" description="Helical" evidence="1">
    <location>
        <begin position="366"/>
        <end position="391"/>
    </location>
</feature>
<feature type="transmembrane region" description="Helical" evidence="1">
    <location>
        <begin position="411"/>
        <end position="434"/>
    </location>
</feature>
<name>A0A2M7BEW1_9BACT</name>
<feature type="transmembrane region" description="Helical" evidence="1">
    <location>
        <begin position="130"/>
        <end position="150"/>
    </location>
</feature>
<feature type="transmembrane region" description="Helical" evidence="1">
    <location>
        <begin position="94"/>
        <end position="115"/>
    </location>
</feature>
<comment type="caution">
    <text evidence="2">The sequence shown here is derived from an EMBL/GenBank/DDBJ whole genome shotgun (WGS) entry which is preliminary data.</text>
</comment>
<keyword evidence="1" id="KW-0472">Membrane</keyword>
<feature type="transmembrane region" description="Helical" evidence="1">
    <location>
        <begin position="339"/>
        <end position="359"/>
    </location>
</feature>
<dbReference type="EMBL" id="PEVD01000019">
    <property type="protein sequence ID" value="PIV01633.1"/>
    <property type="molecule type" value="Genomic_DNA"/>
</dbReference>
<evidence type="ECO:0000313" key="3">
    <source>
        <dbReference type="Proteomes" id="UP000230399"/>
    </source>
</evidence>
<gene>
    <name evidence="2" type="ORF">COS55_01240</name>
</gene>
<evidence type="ECO:0000256" key="1">
    <source>
        <dbReference type="SAM" id="Phobius"/>
    </source>
</evidence>
<dbReference type="AlphaFoldDB" id="A0A2M7BEW1"/>
<organism evidence="2 3">
    <name type="scientific">Candidatus Shapirobacteria bacterium CG03_land_8_20_14_0_80_40_19</name>
    <dbReference type="NCBI Taxonomy" id="1974880"/>
    <lineage>
        <taxon>Bacteria</taxon>
        <taxon>Candidatus Shapironibacteriota</taxon>
    </lineage>
</organism>
<keyword evidence="1" id="KW-1133">Transmembrane helix</keyword>
<feature type="transmembrane region" description="Helical" evidence="1">
    <location>
        <begin position="204"/>
        <end position="223"/>
    </location>
</feature>
<feature type="transmembrane region" description="Helical" evidence="1">
    <location>
        <begin position="156"/>
        <end position="174"/>
    </location>
</feature>
<accession>A0A2M7BEW1</accession>
<keyword evidence="1" id="KW-0812">Transmembrane</keyword>
<dbReference type="Proteomes" id="UP000230399">
    <property type="component" value="Unassembled WGS sequence"/>
</dbReference>
<feature type="transmembrane region" description="Helical" evidence="1">
    <location>
        <begin position="455"/>
        <end position="481"/>
    </location>
</feature>
<feature type="transmembrane region" description="Helical" evidence="1">
    <location>
        <begin position="181"/>
        <end position="198"/>
    </location>
</feature>
<feature type="transmembrane region" description="Helical" evidence="1">
    <location>
        <begin position="12"/>
        <end position="30"/>
    </location>
</feature>
<reference evidence="3" key="1">
    <citation type="submission" date="2017-09" db="EMBL/GenBank/DDBJ databases">
        <title>Depth-based differentiation of microbial function through sediment-hosted aquifers and enrichment of novel symbionts in the deep terrestrial subsurface.</title>
        <authorList>
            <person name="Probst A.J."/>
            <person name="Ladd B."/>
            <person name="Jarett J.K."/>
            <person name="Geller-Mcgrath D.E."/>
            <person name="Sieber C.M.K."/>
            <person name="Emerson J.B."/>
            <person name="Anantharaman K."/>
            <person name="Thomas B.C."/>
            <person name="Malmstrom R."/>
            <person name="Stieglmeier M."/>
            <person name="Klingl A."/>
            <person name="Woyke T."/>
            <person name="Ryan C.M."/>
            <person name="Banfield J.F."/>
        </authorList>
    </citation>
    <scope>NUCLEOTIDE SEQUENCE [LARGE SCALE GENOMIC DNA]</scope>
</reference>